<comment type="caution">
    <text evidence="2">The sequence shown here is derived from an EMBL/GenBank/DDBJ whole genome shotgun (WGS) entry which is preliminary data.</text>
</comment>
<accession>A0A5B7D9J0</accession>
<dbReference type="AlphaFoldDB" id="A0A5B7D9J0"/>
<feature type="signal peptide" evidence="1">
    <location>
        <begin position="1"/>
        <end position="25"/>
    </location>
</feature>
<evidence type="ECO:0000256" key="1">
    <source>
        <dbReference type="SAM" id="SignalP"/>
    </source>
</evidence>
<dbReference type="EMBL" id="VSRR010000638">
    <property type="protein sequence ID" value="MPC17998.1"/>
    <property type="molecule type" value="Genomic_DNA"/>
</dbReference>
<feature type="chain" id="PRO_5022835396" evidence="1">
    <location>
        <begin position="26"/>
        <end position="125"/>
    </location>
</feature>
<evidence type="ECO:0000313" key="2">
    <source>
        <dbReference type="EMBL" id="MPC17998.1"/>
    </source>
</evidence>
<dbReference type="Proteomes" id="UP000324222">
    <property type="component" value="Unassembled WGS sequence"/>
</dbReference>
<proteinExistence type="predicted"/>
<keyword evidence="3" id="KW-1185">Reference proteome</keyword>
<name>A0A5B7D9J0_PORTR</name>
<evidence type="ECO:0000313" key="3">
    <source>
        <dbReference type="Proteomes" id="UP000324222"/>
    </source>
</evidence>
<sequence>MAAIRSTRVLWEWQLFQALLQPAFSSHVNSIIDEKVDKSQEQWRPGRLHVGQCLSRQFSEPLAVTRQLPQVLHDLVPEDVEYRKLNLKEYSHGSPVSKLLLKCNILASHLYTDKHIEQSGHQLAG</sequence>
<protein>
    <submittedName>
        <fullName evidence="2">Uncharacterized protein</fullName>
    </submittedName>
</protein>
<reference evidence="2 3" key="1">
    <citation type="submission" date="2019-05" db="EMBL/GenBank/DDBJ databases">
        <title>Another draft genome of Portunus trituberculatus and its Hox gene families provides insights of decapod evolution.</title>
        <authorList>
            <person name="Jeong J.-H."/>
            <person name="Song I."/>
            <person name="Kim S."/>
            <person name="Choi T."/>
            <person name="Kim D."/>
            <person name="Ryu S."/>
            <person name="Kim W."/>
        </authorList>
    </citation>
    <scope>NUCLEOTIDE SEQUENCE [LARGE SCALE GENOMIC DNA]</scope>
    <source>
        <tissue evidence="2">Muscle</tissue>
    </source>
</reference>
<organism evidence="2 3">
    <name type="scientific">Portunus trituberculatus</name>
    <name type="common">Swimming crab</name>
    <name type="synonym">Neptunus trituberculatus</name>
    <dbReference type="NCBI Taxonomy" id="210409"/>
    <lineage>
        <taxon>Eukaryota</taxon>
        <taxon>Metazoa</taxon>
        <taxon>Ecdysozoa</taxon>
        <taxon>Arthropoda</taxon>
        <taxon>Crustacea</taxon>
        <taxon>Multicrustacea</taxon>
        <taxon>Malacostraca</taxon>
        <taxon>Eumalacostraca</taxon>
        <taxon>Eucarida</taxon>
        <taxon>Decapoda</taxon>
        <taxon>Pleocyemata</taxon>
        <taxon>Brachyura</taxon>
        <taxon>Eubrachyura</taxon>
        <taxon>Portunoidea</taxon>
        <taxon>Portunidae</taxon>
        <taxon>Portuninae</taxon>
        <taxon>Portunus</taxon>
    </lineage>
</organism>
<gene>
    <name evidence="2" type="ORF">E2C01_010869</name>
</gene>
<keyword evidence="1" id="KW-0732">Signal</keyword>